<evidence type="ECO:0000256" key="1">
    <source>
        <dbReference type="SAM" id="MobiDB-lite"/>
    </source>
</evidence>
<dbReference type="Proteomes" id="UP000566819">
    <property type="component" value="Unassembled WGS sequence"/>
</dbReference>
<evidence type="ECO:0000313" key="2">
    <source>
        <dbReference type="EMBL" id="KAF4632693.1"/>
    </source>
</evidence>
<dbReference type="AlphaFoldDB" id="A0A8H4RNA9"/>
<sequence>MQMNIRDGKTARAAHIARYHSQGAFSGLSHMCARREFEFLQTTSKDIKMAGNSSQVTADTNIDTKRLSTAVVREALFRATREQNWTADDEWAFFLKQRFILCNNIAKANPAKNWENPQVGKDIDNAFKAEAKGRIPDWAESMIKYDKAVEWMRRQHWKNNKNKGPLASGLGGSTTGMSPIAGDRQAGVAPSAAEAGARDREGAEASGY</sequence>
<feature type="compositionally biased region" description="Basic and acidic residues" evidence="1">
    <location>
        <begin position="196"/>
        <end position="208"/>
    </location>
</feature>
<proteinExistence type="predicted"/>
<name>A0A8H4RNA9_9HELO</name>
<reference evidence="2 3" key="1">
    <citation type="submission" date="2020-03" db="EMBL/GenBank/DDBJ databases">
        <title>Draft Genome Sequence of Cudoniella acicularis.</title>
        <authorList>
            <person name="Buettner E."/>
            <person name="Kellner H."/>
        </authorList>
    </citation>
    <scope>NUCLEOTIDE SEQUENCE [LARGE SCALE GENOMIC DNA]</scope>
    <source>
        <strain evidence="2 3">DSM 108380</strain>
    </source>
</reference>
<comment type="caution">
    <text evidence="2">The sequence shown here is derived from an EMBL/GenBank/DDBJ whole genome shotgun (WGS) entry which is preliminary data.</text>
</comment>
<dbReference type="EMBL" id="JAAMPI010000325">
    <property type="protein sequence ID" value="KAF4632693.1"/>
    <property type="molecule type" value="Genomic_DNA"/>
</dbReference>
<keyword evidence="3" id="KW-1185">Reference proteome</keyword>
<feature type="compositionally biased region" description="Low complexity" evidence="1">
    <location>
        <begin position="186"/>
        <end position="195"/>
    </location>
</feature>
<evidence type="ECO:0000313" key="3">
    <source>
        <dbReference type="Proteomes" id="UP000566819"/>
    </source>
</evidence>
<organism evidence="2 3">
    <name type="scientific">Cudoniella acicularis</name>
    <dbReference type="NCBI Taxonomy" id="354080"/>
    <lineage>
        <taxon>Eukaryota</taxon>
        <taxon>Fungi</taxon>
        <taxon>Dikarya</taxon>
        <taxon>Ascomycota</taxon>
        <taxon>Pezizomycotina</taxon>
        <taxon>Leotiomycetes</taxon>
        <taxon>Helotiales</taxon>
        <taxon>Tricladiaceae</taxon>
        <taxon>Cudoniella</taxon>
    </lineage>
</organism>
<gene>
    <name evidence="2" type="ORF">G7Y89_g5430</name>
</gene>
<dbReference type="OrthoDB" id="3555874at2759"/>
<protein>
    <submittedName>
        <fullName evidence="2">Uncharacterized protein</fullName>
    </submittedName>
</protein>
<accession>A0A8H4RNA9</accession>
<feature type="region of interest" description="Disordered" evidence="1">
    <location>
        <begin position="159"/>
        <end position="208"/>
    </location>
</feature>